<dbReference type="PANTHER" id="PTHR43289">
    <property type="entry name" value="MITOGEN-ACTIVATED PROTEIN KINASE KINASE KINASE 20-RELATED"/>
    <property type="match status" value="1"/>
</dbReference>
<dbReference type="Gene3D" id="1.10.510.10">
    <property type="entry name" value="Transferase(Phosphotransferase) domain 1"/>
    <property type="match status" value="1"/>
</dbReference>
<dbReference type="PROSITE" id="PS00108">
    <property type="entry name" value="PROTEIN_KINASE_ST"/>
    <property type="match status" value="1"/>
</dbReference>
<dbReference type="SUPFAM" id="SSF48452">
    <property type="entry name" value="TPR-like"/>
    <property type="match status" value="2"/>
</dbReference>
<proteinExistence type="predicted"/>
<feature type="transmembrane region" description="Helical" evidence="6">
    <location>
        <begin position="380"/>
        <end position="401"/>
    </location>
</feature>
<dbReference type="InterPro" id="IPR019734">
    <property type="entry name" value="TPR_rpt"/>
</dbReference>
<evidence type="ECO:0000259" key="7">
    <source>
        <dbReference type="PROSITE" id="PS50011"/>
    </source>
</evidence>
<dbReference type="PANTHER" id="PTHR43289:SF34">
    <property type="entry name" value="SERINE_THREONINE-PROTEIN KINASE YBDM-RELATED"/>
    <property type="match status" value="1"/>
</dbReference>
<evidence type="ECO:0000256" key="6">
    <source>
        <dbReference type="SAM" id="Phobius"/>
    </source>
</evidence>
<sequence>MTPNDDTAAARADRWARAKDLFSDLVALPAHERAMALDTQCGGDAELRRFVESLLAADADYAETRDDPMLRDVHAALDRLASGVVRGRRFGAFAVVEEIGRGGMGVVYLAERHDGKVAQRVALKLVASGHLDADASARLARERRLLATLEHANIARLIDAGEDPGGIPYFAMEYVNGLPITRWCDERRLALVDRLRLFREVCAAVQYAHANLVVHCDLKAGNILVTDDGQPKLVDFGIATTLGVEAADAERRFLSPRSAAPEQFLGQPTSVATDVYALGVLLCELAGGSLPFDGDASVLVERVLHDAPRLPSEAAPERRRQLRGDIDAIVAKALAKAPHERYASVADLDADVAAYLATRPISIRAGERGYRARLFVRRNALPVALTAVLALSVIGFGVFTLRQNERLVHERDQAQLERARALQVTDFVVGLFNAAKPEEARGREVTARQLLERGRQQLGEALTEQPQLKAAMLAAIAEASFSLDDLQGGYLAARESLALLENLPSPPGRELASNLATLIRLENEFGRYAEALKYEERALALADQMDVSWRAEFAVQRAVTLYALARNKEATQVLRDALALLEKEVALGDSRIVRVAVRLAIRLPGIEGEKLLAKYLPQDMGGLNRDDPLYGDLLVAVAIYWRTRGDFDRAEKYAEDAVSAIARIYGENSSRITTAMNTLATIYHRRGDNEGSVRILMKALATLRRAYGETPNSARIEHNIGAILVDMGRVEEGLPYLERAVAIGTKSMSPDAHMLAFLRQELGWVLRDQRRYDEAEVMLRMALATYERDNNIGSQVDVRANLGCIAVERDRKTGLKGEISAAIEILEKEKEPNRTGIASLRRCLDIAT</sequence>
<keyword evidence="1" id="KW-0808">Transferase</keyword>
<dbReference type="Pfam" id="PF13424">
    <property type="entry name" value="TPR_12"/>
    <property type="match status" value="2"/>
</dbReference>
<reference evidence="8" key="1">
    <citation type="submission" date="2023-02" db="EMBL/GenBank/DDBJ databases">
        <title>Tahibacter soli sp. nov. isolated from soil.</title>
        <authorList>
            <person name="Baek J.H."/>
            <person name="Lee J.K."/>
            <person name="Choi D.G."/>
            <person name="Jeon C.O."/>
        </authorList>
    </citation>
    <scope>NUCLEOTIDE SEQUENCE</scope>
    <source>
        <strain evidence="8">BL</strain>
    </source>
</reference>
<dbReference type="PROSITE" id="PS00107">
    <property type="entry name" value="PROTEIN_KINASE_ATP"/>
    <property type="match status" value="1"/>
</dbReference>
<protein>
    <submittedName>
        <fullName evidence="8">Serine/threonine-protein kinase</fullName>
    </submittedName>
</protein>
<dbReference type="GO" id="GO:0004674">
    <property type="term" value="F:protein serine/threonine kinase activity"/>
    <property type="evidence" value="ECO:0007669"/>
    <property type="project" value="TreeGrafter"/>
</dbReference>
<evidence type="ECO:0000256" key="3">
    <source>
        <dbReference type="ARBA" id="ARBA00022777"/>
    </source>
</evidence>
<dbReference type="EMBL" id="JAOVZO020000019">
    <property type="protein sequence ID" value="MDC8014977.1"/>
    <property type="molecule type" value="Genomic_DNA"/>
</dbReference>
<organism evidence="8 9">
    <name type="scientific">Tahibacter soli</name>
    <dbReference type="NCBI Taxonomy" id="2983605"/>
    <lineage>
        <taxon>Bacteria</taxon>
        <taxon>Pseudomonadati</taxon>
        <taxon>Pseudomonadota</taxon>
        <taxon>Gammaproteobacteria</taxon>
        <taxon>Lysobacterales</taxon>
        <taxon>Rhodanobacteraceae</taxon>
        <taxon>Tahibacter</taxon>
    </lineage>
</organism>
<keyword evidence="4 5" id="KW-0067">ATP-binding</keyword>
<dbReference type="Gene3D" id="1.25.40.10">
    <property type="entry name" value="Tetratricopeptide repeat domain"/>
    <property type="match status" value="2"/>
</dbReference>
<dbReference type="CDD" id="cd14014">
    <property type="entry name" value="STKc_PknB_like"/>
    <property type="match status" value="1"/>
</dbReference>
<name>A0A9X3YME3_9GAMM</name>
<dbReference type="InterPro" id="IPR008271">
    <property type="entry name" value="Ser/Thr_kinase_AS"/>
</dbReference>
<dbReference type="Gene3D" id="3.30.200.20">
    <property type="entry name" value="Phosphorylase Kinase, domain 1"/>
    <property type="match status" value="1"/>
</dbReference>
<dbReference type="SMART" id="SM00028">
    <property type="entry name" value="TPR"/>
    <property type="match status" value="4"/>
</dbReference>
<keyword evidence="9" id="KW-1185">Reference proteome</keyword>
<dbReference type="Proteomes" id="UP001139971">
    <property type="component" value="Unassembled WGS sequence"/>
</dbReference>
<evidence type="ECO:0000313" key="8">
    <source>
        <dbReference type="EMBL" id="MDC8014977.1"/>
    </source>
</evidence>
<dbReference type="Pfam" id="PF00069">
    <property type="entry name" value="Pkinase"/>
    <property type="match status" value="1"/>
</dbReference>
<dbReference type="AlphaFoldDB" id="A0A9X3YME3"/>
<evidence type="ECO:0000256" key="4">
    <source>
        <dbReference type="ARBA" id="ARBA00022840"/>
    </source>
</evidence>
<dbReference type="InterPro" id="IPR011990">
    <property type="entry name" value="TPR-like_helical_dom_sf"/>
</dbReference>
<dbReference type="SUPFAM" id="SSF56112">
    <property type="entry name" value="Protein kinase-like (PK-like)"/>
    <property type="match status" value="1"/>
</dbReference>
<evidence type="ECO:0000256" key="5">
    <source>
        <dbReference type="PROSITE-ProRule" id="PRU10141"/>
    </source>
</evidence>
<keyword evidence="2 5" id="KW-0547">Nucleotide-binding</keyword>
<feature type="binding site" evidence="5">
    <location>
        <position position="124"/>
    </location>
    <ligand>
        <name>ATP</name>
        <dbReference type="ChEBI" id="CHEBI:30616"/>
    </ligand>
</feature>
<dbReference type="InterPro" id="IPR000719">
    <property type="entry name" value="Prot_kinase_dom"/>
</dbReference>
<feature type="domain" description="Protein kinase" evidence="7">
    <location>
        <begin position="93"/>
        <end position="356"/>
    </location>
</feature>
<keyword evidence="3 8" id="KW-0418">Kinase</keyword>
<comment type="caution">
    <text evidence="8">The sequence shown here is derived from an EMBL/GenBank/DDBJ whole genome shotgun (WGS) entry which is preliminary data.</text>
</comment>
<dbReference type="SMART" id="SM00220">
    <property type="entry name" value="S_TKc"/>
    <property type="match status" value="1"/>
</dbReference>
<keyword evidence="6" id="KW-0812">Transmembrane</keyword>
<evidence type="ECO:0000256" key="1">
    <source>
        <dbReference type="ARBA" id="ARBA00022679"/>
    </source>
</evidence>
<accession>A0A9X3YME3</accession>
<evidence type="ECO:0000256" key="2">
    <source>
        <dbReference type="ARBA" id="ARBA00022741"/>
    </source>
</evidence>
<dbReference type="PROSITE" id="PS50011">
    <property type="entry name" value="PROTEIN_KINASE_DOM"/>
    <property type="match status" value="1"/>
</dbReference>
<dbReference type="InterPro" id="IPR017441">
    <property type="entry name" value="Protein_kinase_ATP_BS"/>
</dbReference>
<dbReference type="GO" id="GO:0005524">
    <property type="term" value="F:ATP binding"/>
    <property type="evidence" value="ECO:0007669"/>
    <property type="project" value="UniProtKB-UniRule"/>
</dbReference>
<dbReference type="InterPro" id="IPR011009">
    <property type="entry name" value="Kinase-like_dom_sf"/>
</dbReference>
<evidence type="ECO:0000313" key="9">
    <source>
        <dbReference type="Proteomes" id="UP001139971"/>
    </source>
</evidence>
<keyword evidence="6" id="KW-0472">Membrane</keyword>
<gene>
    <name evidence="8" type="ORF">OD750_020730</name>
</gene>
<keyword evidence="6" id="KW-1133">Transmembrane helix</keyword>
<dbReference type="RefSeq" id="WP_263540787.1">
    <property type="nucleotide sequence ID" value="NZ_JAOVZO020000019.1"/>
</dbReference>